<evidence type="ECO:0000313" key="1">
    <source>
        <dbReference type="EMBL" id="CAG8606498.1"/>
    </source>
</evidence>
<accession>A0A9N9CKG2</accession>
<proteinExistence type="predicted"/>
<sequence>MLKIISEYLHGLAAYWFEENDNTINRWNEDDNATASFLNILRQGPYEKVDFYAEKFKKLLKKVDSSSVLLDKYTVRLFFNGLRKNIVPFIAFSYPKNVDEAIEAAK</sequence>
<dbReference type="AlphaFoldDB" id="A0A9N9CKG2"/>
<protein>
    <submittedName>
        <fullName evidence="1">17327_t:CDS:1</fullName>
    </submittedName>
</protein>
<comment type="caution">
    <text evidence="1">The sequence shown here is derived from an EMBL/GenBank/DDBJ whole genome shotgun (WGS) entry which is preliminary data.</text>
</comment>
<keyword evidence="2" id="KW-1185">Reference proteome</keyword>
<reference evidence="1" key="1">
    <citation type="submission" date="2021-06" db="EMBL/GenBank/DDBJ databases">
        <authorList>
            <person name="Kallberg Y."/>
            <person name="Tangrot J."/>
            <person name="Rosling A."/>
        </authorList>
    </citation>
    <scope>NUCLEOTIDE SEQUENCE</scope>
    <source>
        <strain evidence="1">UK204</strain>
    </source>
</reference>
<dbReference type="Proteomes" id="UP000789570">
    <property type="component" value="Unassembled WGS sequence"/>
</dbReference>
<gene>
    <name evidence="1" type="ORF">FCALED_LOCUS8851</name>
</gene>
<organism evidence="1 2">
    <name type="scientific">Funneliformis caledonium</name>
    <dbReference type="NCBI Taxonomy" id="1117310"/>
    <lineage>
        <taxon>Eukaryota</taxon>
        <taxon>Fungi</taxon>
        <taxon>Fungi incertae sedis</taxon>
        <taxon>Mucoromycota</taxon>
        <taxon>Glomeromycotina</taxon>
        <taxon>Glomeromycetes</taxon>
        <taxon>Glomerales</taxon>
        <taxon>Glomeraceae</taxon>
        <taxon>Funneliformis</taxon>
    </lineage>
</organism>
<dbReference type="EMBL" id="CAJVPQ010002724">
    <property type="protein sequence ID" value="CAG8606498.1"/>
    <property type="molecule type" value="Genomic_DNA"/>
</dbReference>
<name>A0A9N9CKG2_9GLOM</name>
<evidence type="ECO:0000313" key="2">
    <source>
        <dbReference type="Proteomes" id="UP000789570"/>
    </source>
</evidence>